<keyword evidence="6" id="KW-0472">Membrane</keyword>
<dbReference type="PANTHER" id="PTHR43047">
    <property type="entry name" value="TWO-COMPONENT HISTIDINE PROTEIN KINASE"/>
    <property type="match status" value="1"/>
</dbReference>
<gene>
    <name evidence="8" type="primary">bdfA</name>
</gene>
<dbReference type="InterPro" id="IPR035965">
    <property type="entry name" value="PAS-like_dom_sf"/>
</dbReference>
<dbReference type="PANTHER" id="PTHR43047:SF72">
    <property type="entry name" value="OSMOSENSING HISTIDINE PROTEIN KINASE SLN1"/>
    <property type="match status" value="1"/>
</dbReference>
<dbReference type="SUPFAM" id="SSF47384">
    <property type="entry name" value="Homodimeric domain of signal transducing histidine kinase"/>
    <property type="match status" value="1"/>
</dbReference>
<evidence type="ECO:0000256" key="5">
    <source>
        <dbReference type="ARBA" id="ARBA00022777"/>
    </source>
</evidence>
<keyword evidence="5" id="KW-0418">Kinase</keyword>
<dbReference type="SUPFAM" id="SSF55874">
    <property type="entry name" value="ATPase domain of HSP90 chaperone/DNA topoisomerase II/histidine kinase"/>
    <property type="match status" value="1"/>
</dbReference>
<protein>
    <recommendedName>
        <fullName evidence="2">histidine kinase</fullName>
        <ecNumber evidence="2">2.7.13.3</ecNumber>
    </recommendedName>
</protein>
<dbReference type="CDD" id="cd00075">
    <property type="entry name" value="HATPase"/>
    <property type="match status" value="1"/>
</dbReference>
<keyword evidence="6" id="KW-0812">Transmembrane</keyword>
<evidence type="ECO:0000256" key="6">
    <source>
        <dbReference type="SAM" id="Phobius"/>
    </source>
</evidence>
<dbReference type="Gene3D" id="1.10.287.130">
    <property type="match status" value="1"/>
</dbReference>
<dbReference type="GO" id="GO:0005886">
    <property type="term" value="C:plasma membrane"/>
    <property type="evidence" value="ECO:0007669"/>
    <property type="project" value="TreeGrafter"/>
</dbReference>
<dbReference type="Pfam" id="PF12860">
    <property type="entry name" value="PAS_7"/>
    <property type="match status" value="2"/>
</dbReference>
<reference evidence="8" key="1">
    <citation type="submission" date="1999-12" db="EMBL/GenBank/DDBJ databases">
        <title>BdfA, a novel sensor protein of Bradyrhizobium japonicum, is required for normal bacteroid differentiation in soybean (Glycine max).</title>
        <authorList>
            <person name="Mueller P."/>
            <person name="Unnewehr A."/>
        </authorList>
    </citation>
    <scope>NUCLEOTIDE SEQUENCE</scope>
    <source>
        <strain evidence="8">USDA 110spc4</strain>
    </source>
</reference>
<keyword evidence="6" id="KW-1133">Transmembrane helix</keyword>
<dbReference type="GO" id="GO:0009927">
    <property type="term" value="F:histidine phosphotransfer kinase activity"/>
    <property type="evidence" value="ECO:0007669"/>
    <property type="project" value="TreeGrafter"/>
</dbReference>
<dbReference type="EMBL" id="AF042096">
    <property type="protein sequence ID" value="AAB97416.1"/>
    <property type="molecule type" value="Genomic_DNA"/>
</dbReference>
<dbReference type="SMART" id="SM00091">
    <property type="entry name" value="PAS"/>
    <property type="match status" value="3"/>
</dbReference>
<dbReference type="InterPro" id="IPR036890">
    <property type="entry name" value="HATPase_C_sf"/>
</dbReference>
<keyword evidence="3" id="KW-0597">Phosphoprotein</keyword>
<dbReference type="CDD" id="cd00082">
    <property type="entry name" value="HisKA"/>
    <property type="match status" value="1"/>
</dbReference>
<dbReference type="SMART" id="SM00387">
    <property type="entry name" value="HATPase_c"/>
    <property type="match status" value="1"/>
</dbReference>
<feature type="transmembrane region" description="Helical" evidence="6">
    <location>
        <begin position="94"/>
        <end position="115"/>
    </location>
</feature>
<dbReference type="InterPro" id="IPR003594">
    <property type="entry name" value="HATPase_dom"/>
</dbReference>
<evidence type="ECO:0000256" key="4">
    <source>
        <dbReference type="ARBA" id="ARBA00022679"/>
    </source>
</evidence>
<proteinExistence type="predicted"/>
<comment type="catalytic activity">
    <reaction evidence="1">
        <text>ATP + protein L-histidine = ADP + protein N-phospho-L-histidine.</text>
        <dbReference type="EC" id="2.7.13.3"/>
    </reaction>
</comment>
<evidence type="ECO:0000256" key="3">
    <source>
        <dbReference type="ARBA" id="ARBA00022553"/>
    </source>
</evidence>
<evidence type="ECO:0000313" key="8">
    <source>
        <dbReference type="EMBL" id="AAB97416.1"/>
    </source>
</evidence>
<dbReference type="PROSITE" id="PS50109">
    <property type="entry name" value="HIS_KIN"/>
    <property type="match status" value="1"/>
</dbReference>
<dbReference type="InterPro" id="IPR005467">
    <property type="entry name" value="His_kinase_dom"/>
</dbReference>
<dbReference type="SMART" id="SM00388">
    <property type="entry name" value="HisKA"/>
    <property type="match status" value="1"/>
</dbReference>
<keyword evidence="4" id="KW-0808">Transferase</keyword>
<accession>O52598</accession>
<dbReference type="Gene3D" id="3.30.450.20">
    <property type="entry name" value="PAS domain"/>
    <property type="match status" value="2"/>
</dbReference>
<evidence type="ECO:0000256" key="1">
    <source>
        <dbReference type="ARBA" id="ARBA00000085"/>
    </source>
</evidence>
<dbReference type="InterPro" id="IPR036097">
    <property type="entry name" value="HisK_dim/P_sf"/>
</dbReference>
<evidence type="ECO:0000259" key="7">
    <source>
        <dbReference type="PROSITE" id="PS50109"/>
    </source>
</evidence>
<dbReference type="AlphaFoldDB" id="O52598"/>
<organism evidence="8">
    <name type="scientific">Bradyrhizobium japonicum</name>
    <dbReference type="NCBI Taxonomy" id="375"/>
    <lineage>
        <taxon>Bacteria</taxon>
        <taxon>Pseudomonadati</taxon>
        <taxon>Pseudomonadota</taxon>
        <taxon>Alphaproteobacteria</taxon>
        <taxon>Hyphomicrobiales</taxon>
        <taxon>Nitrobacteraceae</taxon>
        <taxon>Bradyrhizobium</taxon>
    </lineage>
</organism>
<evidence type="ECO:0000256" key="2">
    <source>
        <dbReference type="ARBA" id="ARBA00012438"/>
    </source>
</evidence>
<dbReference type="Pfam" id="PF00512">
    <property type="entry name" value="HisKA"/>
    <property type="match status" value="1"/>
</dbReference>
<dbReference type="InterPro" id="IPR003661">
    <property type="entry name" value="HisK_dim/P_dom"/>
</dbReference>
<name>O52598_BRAJP</name>
<dbReference type="PRINTS" id="PR00344">
    <property type="entry name" value="BCTRLSENSOR"/>
</dbReference>
<dbReference type="InterPro" id="IPR004358">
    <property type="entry name" value="Sig_transdc_His_kin-like_C"/>
</dbReference>
<dbReference type="GO" id="GO:0000155">
    <property type="term" value="F:phosphorelay sensor kinase activity"/>
    <property type="evidence" value="ECO:0007669"/>
    <property type="project" value="InterPro"/>
</dbReference>
<dbReference type="InterPro" id="IPR000014">
    <property type="entry name" value="PAS"/>
</dbReference>
<dbReference type="Pfam" id="PF02518">
    <property type="entry name" value="HATPase_c"/>
    <property type="match status" value="1"/>
</dbReference>
<dbReference type="SUPFAM" id="SSF55785">
    <property type="entry name" value="PYP-like sensor domain (PAS domain)"/>
    <property type="match status" value="2"/>
</dbReference>
<sequence>MRSRSGLLPVESRWGYCRLIRARRGSPRVNSCGLGATMSGVIVSMRRTLLSCTSLVRDGLIGSALAALLPAAPDEAADFVGTLSELLDFNRQELVVLVTALALLGFSVMAAILLMRTRVRTAKNEARLRARIGELQLQADRFGALLFAEPQILISWPAGDNRAQISGDVSMVLPRDSSPQRVLAFGTWLSPEPALQMDHAVDALRDRGDGFQLTLTTAHGHTLEAIGRAIGGQAIVRIRELSGLRRDLAETNLRYKALSDETEMLRGFAAAAPWPIWAKGENGALTFANPAYVRATEAASFSDVHERHASSLLDSADRGAMERGLKDAANFTSRLPIVIAASARIYDVRAVNVGSGSVGVAIDASEADALSSALVRMAEAHRRTLDQLSSGVAVFDGHRRLAFYNDSYRRLWDLDRTFLDANPDDSSVLDQLRAARKLPEQPDFRAWKAKLHEAYRAVEAAKDTWYLPDGRALSVVTTPNPEGGVTYLFDDVTESLELARRFDGMIRVQRETLDSLAEGVAVFGSNGKAQLFNPAFVRMWKLSSDAMRDEPHIQTVEGWCHQLFDDPVVWRQIREAVTSIESRADVPLKLDRKDGSVLDGMIRPLHDGATMLTFQDITDTENVERALRERNEALEAADQMKVDFVHHVSYELRSPLTTIIGFAHFLSDPSTGPLTPKQAEYLDYVTKSTNALALALTNNILDLATIDAGAMKLELGPVDVSKTIELAAEGIQDRLATDRIRLKVEIAPDIGSFIGDEKRVVQVLYNLLANAVGFSPQDSTVGISARRTEHSVVFTVTDSGPGIPADMKDKVFNWFESRSQGSRHRGAGLGLSLVRSFVELHGGKVRVDSIVGRGTVVICDFPTDQAAHRDAAE</sequence>
<dbReference type="Gene3D" id="3.30.565.10">
    <property type="entry name" value="Histidine kinase-like ATPase, C-terminal domain"/>
    <property type="match status" value="1"/>
</dbReference>
<feature type="domain" description="Histidine kinase" evidence="7">
    <location>
        <begin position="647"/>
        <end position="865"/>
    </location>
</feature>
<dbReference type="EC" id="2.7.13.3" evidence="2"/>